<dbReference type="EMBL" id="JABFIF010000004">
    <property type="protein sequence ID" value="NOH15469.1"/>
    <property type="molecule type" value="Genomic_DNA"/>
</dbReference>
<dbReference type="RefSeq" id="WP_171302974.1">
    <property type="nucleotide sequence ID" value="NZ_JABFIF010000004.1"/>
</dbReference>
<dbReference type="Proteomes" id="UP000528432">
    <property type="component" value="Unassembled WGS sequence"/>
</dbReference>
<proteinExistence type="predicted"/>
<dbReference type="AlphaFoldDB" id="A0A7Y3XW74"/>
<name>A0A7Y3XW74_CLOCO</name>
<accession>A0A7Y3XW74</accession>
<gene>
    <name evidence="1" type="ORF">HMJ28_03555</name>
</gene>
<comment type="caution">
    <text evidence="1">The sequence shown here is derived from an EMBL/GenBank/DDBJ whole genome shotgun (WGS) entry which is preliminary data.</text>
</comment>
<reference evidence="1 2" key="1">
    <citation type="submission" date="2020-05" db="EMBL/GenBank/DDBJ databases">
        <title>Draft genome sequence of Clostridium cochlearium strain AGROS13 isolated from a sheep dairy farm in New Zealand.</title>
        <authorList>
            <person name="Gupta T.B."/>
            <person name="Jauregui R."/>
            <person name="Risson A.N."/>
            <person name="Brightwell G."/>
            <person name="Maclean P."/>
        </authorList>
    </citation>
    <scope>NUCLEOTIDE SEQUENCE [LARGE SCALE GENOMIC DNA]</scope>
    <source>
        <strain evidence="1 2">AGROS13</strain>
    </source>
</reference>
<organism evidence="1 2">
    <name type="scientific">Clostridium cochlearium</name>
    <dbReference type="NCBI Taxonomy" id="1494"/>
    <lineage>
        <taxon>Bacteria</taxon>
        <taxon>Bacillati</taxon>
        <taxon>Bacillota</taxon>
        <taxon>Clostridia</taxon>
        <taxon>Eubacteriales</taxon>
        <taxon>Clostridiaceae</taxon>
        <taxon>Clostridium</taxon>
    </lineage>
</organism>
<evidence type="ECO:0000313" key="2">
    <source>
        <dbReference type="Proteomes" id="UP000528432"/>
    </source>
</evidence>
<protein>
    <submittedName>
        <fullName evidence="1">Uncharacterized protein</fullName>
    </submittedName>
</protein>
<evidence type="ECO:0000313" key="1">
    <source>
        <dbReference type="EMBL" id="NOH15469.1"/>
    </source>
</evidence>
<sequence>MDKRLGIKNPEKLNYIVKSAIPLEKQIKFEEIISDILKVWELFINGLENLLNNVVILNKQISKIDYC</sequence>